<evidence type="ECO:0000259" key="1">
    <source>
        <dbReference type="Pfam" id="PF07700"/>
    </source>
</evidence>
<dbReference type="Proteomes" id="UP001215549">
    <property type="component" value="Chromosome"/>
</dbReference>
<evidence type="ECO:0000313" key="2">
    <source>
        <dbReference type="EMBL" id="SIS72700.1"/>
    </source>
</evidence>
<evidence type="ECO:0000313" key="3">
    <source>
        <dbReference type="EMBL" id="WCR04912.1"/>
    </source>
</evidence>
<dbReference type="PANTHER" id="PTHR45655">
    <property type="entry name" value="GUANYLATE CYCLASE SOLUBLE SUBUNIT BETA-2"/>
    <property type="match status" value="1"/>
</dbReference>
<gene>
    <name evidence="3" type="ORF">JHX88_09490</name>
    <name evidence="2" type="ORF">SAMN05421772_103306</name>
</gene>
<name>A0AA46A533_9RHOB</name>
<dbReference type="Gene3D" id="3.90.1520.10">
    <property type="entry name" value="H-NOX domain"/>
    <property type="match status" value="1"/>
</dbReference>
<dbReference type="EMBL" id="FTOU01000003">
    <property type="protein sequence ID" value="SIS72700.1"/>
    <property type="molecule type" value="Genomic_DNA"/>
</dbReference>
<sequence>MHWLVRKFIESFLRETYSDALWHRVCRSSGVASYRSSIDDLNSQDLIAMAAQMLGKPKDDLLEDLGAWSARQERIRRLLRFSGRNFHDFLLNLEMLGDRVRMIAPDFLMPRIRVTEDGIDCLRVDFPSDGHEWACAMAGLIRCMADDYGALGVIGIEENSVTVQISDGFFTSGRSFLLGENEEPAR</sequence>
<reference evidence="2 4" key="1">
    <citation type="submission" date="2017-01" db="EMBL/GenBank/DDBJ databases">
        <authorList>
            <person name="Varghese N."/>
            <person name="Submissions S."/>
        </authorList>
    </citation>
    <scope>NUCLEOTIDE SEQUENCE [LARGE SCALE GENOMIC DNA]</scope>
    <source>
        <strain evidence="2 4">DSM 18447</strain>
    </source>
</reference>
<dbReference type="InterPro" id="IPR038158">
    <property type="entry name" value="H-NOX_domain_sf"/>
</dbReference>
<dbReference type="SUPFAM" id="SSF111126">
    <property type="entry name" value="Ligand-binding domain in the NO signalling and Golgi transport"/>
    <property type="match status" value="1"/>
</dbReference>
<reference evidence="3 5" key="2">
    <citation type="submission" date="2021-01" db="EMBL/GenBank/DDBJ databases">
        <title>Biogeographic distribution of Paracoccus.</title>
        <authorList>
            <person name="Hollensteiner J."/>
            <person name="Leineberger J."/>
            <person name="Brinkhoff T."/>
            <person name="Daniel R."/>
        </authorList>
    </citation>
    <scope>NUCLEOTIDE SEQUENCE [LARGE SCALE GENOMIC DNA]</scope>
    <source>
        <strain evidence="3 5">DSM 18447</strain>
    </source>
</reference>
<keyword evidence="5" id="KW-1185">Reference proteome</keyword>
<feature type="domain" description="Heme NO-binding" evidence="1">
    <location>
        <begin position="5"/>
        <end position="148"/>
    </location>
</feature>
<proteinExistence type="predicted"/>
<protein>
    <submittedName>
        <fullName evidence="2">Haem-NO-binding</fullName>
    </submittedName>
    <submittedName>
        <fullName evidence="3">Heme NO-binding domain-containing protein</fullName>
    </submittedName>
</protein>
<dbReference type="EMBL" id="CP067140">
    <property type="protein sequence ID" value="WCR04912.1"/>
    <property type="molecule type" value="Genomic_DNA"/>
</dbReference>
<accession>A0AA46A533</accession>
<dbReference type="Pfam" id="PF07700">
    <property type="entry name" value="HNOB"/>
    <property type="match status" value="1"/>
</dbReference>
<dbReference type="GO" id="GO:0020037">
    <property type="term" value="F:heme binding"/>
    <property type="evidence" value="ECO:0007669"/>
    <property type="project" value="InterPro"/>
</dbReference>
<dbReference type="InterPro" id="IPR011644">
    <property type="entry name" value="Heme_NO-bd"/>
</dbReference>
<evidence type="ECO:0000313" key="4">
    <source>
        <dbReference type="Proteomes" id="UP000186216"/>
    </source>
</evidence>
<dbReference type="RefSeq" id="WP_076524381.1">
    <property type="nucleotide sequence ID" value="NZ_CP067140.1"/>
</dbReference>
<dbReference type="Proteomes" id="UP000186216">
    <property type="component" value="Unassembled WGS sequence"/>
</dbReference>
<dbReference type="PANTHER" id="PTHR45655:SF13">
    <property type="entry name" value="SOLUBLE GUANYLATE CYCLASE GCY-32-RELATED"/>
    <property type="match status" value="1"/>
</dbReference>
<dbReference type="AlphaFoldDB" id="A0AA46A533"/>
<dbReference type="InterPro" id="IPR024096">
    <property type="entry name" value="NO_sig/Golgi_transp_ligand-bd"/>
</dbReference>
<organism evidence="2 4">
    <name type="scientific">Paracoccus saliphilus</name>
    <dbReference type="NCBI Taxonomy" id="405559"/>
    <lineage>
        <taxon>Bacteria</taxon>
        <taxon>Pseudomonadati</taxon>
        <taxon>Pseudomonadota</taxon>
        <taxon>Alphaproteobacteria</taxon>
        <taxon>Rhodobacterales</taxon>
        <taxon>Paracoccaceae</taxon>
        <taxon>Paracoccus</taxon>
    </lineage>
</organism>
<evidence type="ECO:0000313" key="5">
    <source>
        <dbReference type="Proteomes" id="UP001215549"/>
    </source>
</evidence>